<dbReference type="HAMAP" id="MF_00235">
    <property type="entry name" value="Adenylate_kinase_Adk"/>
    <property type="match status" value="1"/>
</dbReference>
<dbReference type="InterPro" id="IPR000850">
    <property type="entry name" value="Adenylat/UMP-CMP_kin"/>
</dbReference>
<comment type="function">
    <text evidence="5">Catalyzes the reversible transfer of the terminal phosphate group between ATP and AMP. Plays an important role in cellular energy homeostasis and in adenine nucleotide metabolism.</text>
</comment>
<keyword evidence="3 5" id="KW-0547">Nucleotide-binding</keyword>
<dbReference type="GO" id="GO:0005524">
    <property type="term" value="F:ATP binding"/>
    <property type="evidence" value="ECO:0007669"/>
    <property type="project" value="UniProtKB-UniRule"/>
</dbReference>
<feature type="binding site" evidence="5">
    <location>
        <position position="171"/>
    </location>
    <ligand>
        <name>AMP</name>
        <dbReference type="ChEBI" id="CHEBI:456215"/>
    </ligand>
</feature>
<evidence type="ECO:0000256" key="3">
    <source>
        <dbReference type="ARBA" id="ARBA00022741"/>
    </source>
</evidence>
<feature type="binding site" evidence="5">
    <location>
        <begin position="83"/>
        <end position="85"/>
    </location>
    <ligand>
        <name>AMP</name>
        <dbReference type="ChEBI" id="CHEBI:456215"/>
    </ligand>
</feature>
<feature type="binding site" evidence="5">
    <location>
        <position position="57"/>
    </location>
    <ligand>
        <name>AMP</name>
        <dbReference type="ChEBI" id="CHEBI:456215"/>
    </ligand>
</feature>
<feature type="binding site" evidence="5">
    <location>
        <position position="118"/>
    </location>
    <ligand>
        <name>AMP</name>
        <dbReference type="ChEBI" id="CHEBI:456215"/>
    </ligand>
</feature>
<evidence type="ECO:0000256" key="4">
    <source>
        <dbReference type="ARBA" id="ARBA00022777"/>
    </source>
</evidence>
<reference evidence="8" key="2">
    <citation type="submission" date="2023-01" db="EMBL/GenBank/DDBJ databases">
        <title>Draft genome sequence of Portibacter lacus strain NBRC 108769.</title>
        <authorList>
            <person name="Sun Q."/>
            <person name="Mori K."/>
        </authorList>
    </citation>
    <scope>NUCLEOTIDE SEQUENCE</scope>
    <source>
        <strain evidence="8">NBRC 108769</strain>
    </source>
</reference>
<feature type="binding site" evidence="5">
    <location>
        <position position="199"/>
    </location>
    <ligand>
        <name>ATP</name>
        <dbReference type="ChEBI" id="CHEBI:30616"/>
    </ligand>
</feature>
<dbReference type="EMBL" id="BSOH01000027">
    <property type="protein sequence ID" value="GLR19180.1"/>
    <property type="molecule type" value="Genomic_DNA"/>
</dbReference>
<accession>A0AA37STU5</accession>
<dbReference type="Gene3D" id="3.40.50.300">
    <property type="entry name" value="P-loop containing nucleotide triphosphate hydrolases"/>
    <property type="match status" value="1"/>
</dbReference>
<evidence type="ECO:0000256" key="6">
    <source>
        <dbReference type="RuleBase" id="RU003330"/>
    </source>
</evidence>
<comment type="caution">
    <text evidence="8">The sequence shown here is derived from an EMBL/GenBank/DDBJ whole genome shotgun (WGS) entry which is preliminary data.</text>
</comment>
<comment type="pathway">
    <text evidence="5">Purine metabolism; AMP biosynthesis via salvage pathway; AMP from ADP: step 1/1.</text>
</comment>
<evidence type="ECO:0000256" key="7">
    <source>
        <dbReference type="RuleBase" id="RU003331"/>
    </source>
</evidence>
<dbReference type="GO" id="GO:0005737">
    <property type="term" value="C:cytoplasm"/>
    <property type="evidence" value="ECO:0007669"/>
    <property type="project" value="UniProtKB-SubCell"/>
</dbReference>
<protein>
    <recommendedName>
        <fullName evidence="5 7">Adenylate kinase</fullName>
        <shortName evidence="5">AK</shortName>
        <ecNumber evidence="5 7">2.7.4.3</ecNumber>
    </recommendedName>
    <alternativeName>
        <fullName evidence="5">ATP-AMP transphosphorylase</fullName>
    </alternativeName>
    <alternativeName>
        <fullName evidence="5">ATP:AMP phosphotransferase</fullName>
    </alternativeName>
    <alternativeName>
        <fullName evidence="5">Adenylate monophosphate kinase</fullName>
    </alternativeName>
</protein>
<comment type="caution">
    <text evidence="5">Lacks conserved residue(s) required for the propagation of feature annotation.</text>
</comment>
<dbReference type="NCBIfam" id="NF011105">
    <property type="entry name" value="PRK14532.1"/>
    <property type="match status" value="1"/>
</dbReference>
<feature type="binding site" evidence="5">
    <location>
        <position position="153"/>
    </location>
    <ligand>
        <name>ATP</name>
        <dbReference type="ChEBI" id="CHEBI:30616"/>
    </ligand>
</feature>
<keyword evidence="4 5" id="KW-0418">Kinase</keyword>
<name>A0AA37STU5_9BACT</name>
<dbReference type="InterPro" id="IPR033690">
    <property type="entry name" value="Adenylat_kinase_CS"/>
</dbReference>
<evidence type="ECO:0000256" key="2">
    <source>
        <dbReference type="ARBA" id="ARBA00022727"/>
    </source>
</evidence>
<comment type="domain">
    <text evidence="5">Consists of three domains, a large central CORE domain and two small peripheral domains, NMPbind and LID, which undergo movements during catalysis. The LID domain closes over the site of phosphoryl transfer upon ATP binding. Assembling and dissambling the active center during each catalytic cycle provides an effective means to prevent ATP hydrolysis.</text>
</comment>
<dbReference type="CDD" id="cd01428">
    <property type="entry name" value="ADK"/>
    <property type="match status" value="1"/>
</dbReference>
<dbReference type="NCBIfam" id="NF011100">
    <property type="entry name" value="PRK14527.1"/>
    <property type="match status" value="1"/>
</dbReference>
<keyword evidence="5" id="KW-0963">Cytoplasm</keyword>
<feature type="binding site" evidence="5">
    <location>
        <position position="159"/>
    </location>
    <ligand>
        <name>AMP</name>
        <dbReference type="ChEBI" id="CHEBI:456215"/>
    </ligand>
</feature>
<evidence type="ECO:0000256" key="1">
    <source>
        <dbReference type="ARBA" id="ARBA00022679"/>
    </source>
</evidence>
<comment type="catalytic activity">
    <reaction evidence="5 7">
        <text>AMP + ATP = 2 ADP</text>
        <dbReference type="Rhea" id="RHEA:12973"/>
        <dbReference type="ChEBI" id="CHEBI:30616"/>
        <dbReference type="ChEBI" id="CHEBI:456215"/>
        <dbReference type="ChEBI" id="CHEBI:456216"/>
        <dbReference type="EC" id="2.7.4.3"/>
    </reaction>
</comment>
<evidence type="ECO:0000313" key="8">
    <source>
        <dbReference type="EMBL" id="GLR19180.1"/>
    </source>
</evidence>
<dbReference type="Pfam" id="PF00406">
    <property type="entry name" value="ADK"/>
    <property type="match status" value="1"/>
</dbReference>
<comment type="subcellular location">
    <subcellularLocation>
        <location evidence="5 7">Cytoplasm</location>
    </subcellularLocation>
</comment>
<feature type="binding site" evidence="5">
    <location>
        <begin position="36"/>
        <end position="41"/>
    </location>
    <ligand>
        <name>ATP</name>
        <dbReference type="ChEBI" id="CHEBI:30616"/>
    </ligand>
</feature>
<keyword evidence="1 5" id="KW-0808">Transferase</keyword>
<dbReference type="PRINTS" id="PR00094">
    <property type="entry name" value="ADENYLTKNASE"/>
</dbReference>
<keyword evidence="2 5" id="KW-0545">Nucleotide biosynthesis</keyword>
<proteinExistence type="inferred from homology"/>
<keyword evidence="9" id="KW-1185">Reference proteome</keyword>
<organism evidence="8 9">
    <name type="scientific">Portibacter lacus</name>
    <dbReference type="NCBI Taxonomy" id="1099794"/>
    <lineage>
        <taxon>Bacteria</taxon>
        <taxon>Pseudomonadati</taxon>
        <taxon>Bacteroidota</taxon>
        <taxon>Saprospiria</taxon>
        <taxon>Saprospirales</taxon>
        <taxon>Haliscomenobacteraceae</taxon>
        <taxon>Portibacter</taxon>
    </lineage>
</organism>
<dbReference type="GO" id="GO:0004017">
    <property type="term" value="F:AMP kinase activity"/>
    <property type="evidence" value="ECO:0007669"/>
    <property type="project" value="UniProtKB-UniRule"/>
</dbReference>
<dbReference type="AlphaFoldDB" id="A0AA37STU5"/>
<evidence type="ECO:0000313" key="9">
    <source>
        <dbReference type="Proteomes" id="UP001156666"/>
    </source>
</evidence>
<dbReference type="EC" id="2.7.4.3" evidence="5 7"/>
<evidence type="ECO:0000256" key="5">
    <source>
        <dbReference type="HAMAP-Rule" id="MF_00235"/>
    </source>
</evidence>
<feature type="region of interest" description="NMP" evidence="5">
    <location>
        <begin position="56"/>
        <end position="85"/>
    </location>
</feature>
<comment type="subunit">
    <text evidence="5 7">Monomer.</text>
</comment>
<dbReference type="PANTHER" id="PTHR23359">
    <property type="entry name" value="NUCLEOTIDE KINASE"/>
    <property type="match status" value="1"/>
</dbReference>
<reference evidence="8" key="1">
    <citation type="journal article" date="2014" name="Int. J. Syst. Evol. Microbiol.">
        <title>Complete genome sequence of Corynebacterium casei LMG S-19264T (=DSM 44701T), isolated from a smear-ripened cheese.</title>
        <authorList>
            <consortium name="US DOE Joint Genome Institute (JGI-PGF)"/>
            <person name="Walter F."/>
            <person name="Albersmeier A."/>
            <person name="Kalinowski J."/>
            <person name="Ruckert C."/>
        </authorList>
    </citation>
    <scope>NUCLEOTIDE SEQUENCE</scope>
    <source>
        <strain evidence="8">NBRC 108769</strain>
    </source>
</reference>
<feature type="binding site" evidence="5">
    <location>
        <begin position="111"/>
        <end position="114"/>
    </location>
    <ligand>
        <name>AMP</name>
        <dbReference type="ChEBI" id="CHEBI:456215"/>
    </ligand>
</feature>
<comment type="similarity">
    <text evidence="5 6">Belongs to the adenylate kinase family.</text>
</comment>
<dbReference type="SUPFAM" id="SSF52540">
    <property type="entry name" value="P-loop containing nucleoside triphosphate hydrolases"/>
    <property type="match status" value="1"/>
</dbReference>
<dbReference type="InterPro" id="IPR027417">
    <property type="entry name" value="P-loop_NTPase"/>
</dbReference>
<dbReference type="Proteomes" id="UP001156666">
    <property type="component" value="Unassembled WGS sequence"/>
</dbReference>
<feature type="binding site" evidence="5">
    <location>
        <position position="62"/>
    </location>
    <ligand>
        <name>AMP</name>
        <dbReference type="ChEBI" id="CHEBI:456215"/>
    </ligand>
</feature>
<dbReference type="GO" id="GO:0044209">
    <property type="term" value="P:AMP salvage"/>
    <property type="evidence" value="ECO:0007669"/>
    <property type="project" value="UniProtKB-UniRule"/>
</dbReference>
<dbReference type="NCBIfam" id="NF011104">
    <property type="entry name" value="PRK14531.1"/>
    <property type="match status" value="1"/>
</dbReference>
<gene>
    <name evidence="5 8" type="primary">adk</name>
    <name evidence="8" type="ORF">GCM10007940_37960</name>
</gene>
<dbReference type="NCBIfam" id="NF001381">
    <property type="entry name" value="PRK00279.1-3"/>
    <property type="match status" value="1"/>
</dbReference>
<dbReference type="PROSITE" id="PS00113">
    <property type="entry name" value="ADENYLATE_KINASE"/>
    <property type="match status" value="1"/>
</dbReference>
<sequence>MITFFKWLRNYFFPNLADSDTNTEYMINLILFGPPGSGKGTQAKKLVEKYNLLHISTGDLFRYEIGNKTELGLKAQAFMEKGELVPDEVTIGMLNNKVEANPDVEGYIFDGFPRTIPQAESLDKLLKSKGQQVAALIALNVDDDEIVKRLLERGKTSGRADDISEEVIRKRIRVYNETTAVVYNYYDQFGKSQSIEGKGSIEDIFGRISDRIEKLNV</sequence>
<keyword evidence="5 7" id="KW-0067">ATP-binding</keyword>